<proteinExistence type="predicted"/>
<dbReference type="eggNOG" id="ENOG5032XKC">
    <property type="taxonomic scope" value="Bacteria"/>
</dbReference>
<protein>
    <submittedName>
        <fullName evidence="1">Pullulanase</fullName>
    </submittedName>
</protein>
<sequence length="93" mass="10865">MNITNHHVEELKDPTGILSGDRYEVMLDIDVPEDDELYSEQGIYIKAIFVRDENGARIVQYTIIERSTESFLDFELEEDEERLLLAYCVEHIA</sequence>
<reference evidence="1 2" key="1">
    <citation type="submission" date="2015-08" db="EMBL/GenBank/DDBJ databases">
        <title>Draft Genome Sequence of Bacillus vietnamensis UCD-SED5.</title>
        <authorList>
            <person name="Lee R.D."/>
            <person name="Jospin G."/>
            <person name="Lang J.M."/>
            <person name="Coil D.A."/>
            <person name="Eisen J.A."/>
        </authorList>
    </citation>
    <scope>NUCLEOTIDE SEQUENCE [LARGE SCALE GENOMIC DNA]</scope>
    <source>
        <strain evidence="1 2">UCD-SED5</strain>
    </source>
</reference>
<dbReference type="RefSeq" id="WP_060671987.1">
    <property type="nucleotide sequence ID" value="NZ_JBCNGU010000018.1"/>
</dbReference>
<evidence type="ECO:0000313" key="2">
    <source>
        <dbReference type="Proteomes" id="UP000050398"/>
    </source>
</evidence>
<comment type="caution">
    <text evidence="1">The sequence shown here is derived from an EMBL/GenBank/DDBJ whole genome shotgun (WGS) entry which is preliminary data.</text>
</comment>
<dbReference type="Pfam" id="PF20119">
    <property type="entry name" value="DUF6509"/>
    <property type="match status" value="1"/>
</dbReference>
<dbReference type="AlphaFoldDB" id="A0A0P6W261"/>
<dbReference type="PATRIC" id="fig|218284.4.peg.3231"/>
<organism evidence="1 2">
    <name type="scientific">Rossellomorea vietnamensis</name>
    <dbReference type="NCBI Taxonomy" id="218284"/>
    <lineage>
        <taxon>Bacteria</taxon>
        <taxon>Bacillati</taxon>
        <taxon>Bacillota</taxon>
        <taxon>Bacilli</taxon>
        <taxon>Bacillales</taxon>
        <taxon>Bacillaceae</taxon>
        <taxon>Rossellomorea</taxon>
    </lineage>
</organism>
<evidence type="ECO:0000313" key="1">
    <source>
        <dbReference type="EMBL" id="KPL60019.1"/>
    </source>
</evidence>
<accession>A0A0P6W261</accession>
<name>A0A0P6W261_9BACI</name>
<dbReference type="Proteomes" id="UP000050398">
    <property type="component" value="Unassembled WGS sequence"/>
</dbReference>
<dbReference type="EMBL" id="LIXZ01000005">
    <property type="protein sequence ID" value="KPL60019.1"/>
    <property type="molecule type" value="Genomic_DNA"/>
</dbReference>
<dbReference type="InterPro" id="IPR045424">
    <property type="entry name" value="DUF6509"/>
</dbReference>
<dbReference type="OrthoDB" id="2736409at2"/>
<gene>
    <name evidence="1" type="ORF">AM506_08065</name>
</gene>